<protein>
    <submittedName>
        <fullName evidence="2">Uncharacterized protein</fullName>
    </submittedName>
</protein>
<name>H1VWT6_COLHI</name>
<organism evidence="2 3">
    <name type="scientific">Colletotrichum higginsianum (strain IMI 349063)</name>
    <name type="common">Crucifer anthracnose fungus</name>
    <dbReference type="NCBI Taxonomy" id="759273"/>
    <lineage>
        <taxon>Eukaryota</taxon>
        <taxon>Fungi</taxon>
        <taxon>Dikarya</taxon>
        <taxon>Ascomycota</taxon>
        <taxon>Pezizomycotina</taxon>
        <taxon>Sordariomycetes</taxon>
        <taxon>Hypocreomycetidae</taxon>
        <taxon>Glomerellales</taxon>
        <taxon>Glomerellaceae</taxon>
        <taxon>Colletotrichum</taxon>
        <taxon>Colletotrichum destructivum species complex</taxon>
    </lineage>
</organism>
<evidence type="ECO:0000313" key="2">
    <source>
        <dbReference type="EMBL" id="CCF44698.1"/>
    </source>
</evidence>
<evidence type="ECO:0000256" key="1">
    <source>
        <dbReference type="SAM" id="MobiDB-lite"/>
    </source>
</evidence>
<proteinExistence type="predicted"/>
<sequence>MTRLEKGDVEMRGTSKGDKGPFGTSLCARNRSQVATERQQQHIASRTPHRRLVLCRCRGTLPFHVIVCDHVAYVRI</sequence>
<feature type="region of interest" description="Disordered" evidence="1">
    <location>
        <begin position="1"/>
        <end position="25"/>
    </location>
</feature>
<dbReference type="AlphaFoldDB" id="H1VWT6"/>
<evidence type="ECO:0000313" key="3">
    <source>
        <dbReference type="Proteomes" id="UP000007174"/>
    </source>
</evidence>
<reference evidence="3" key="1">
    <citation type="journal article" date="2012" name="Nat. Genet.">
        <title>Lifestyle transitions in plant pathogenic Colletotrichum fungi deciphered by genome and transcriptome analyses.</title>
        <authorList>
            <person name="O'Connell R.J."/>
            <person name="Thon M.R."/>
            <person name="Hacquard S."/>
            <person name="Amyotte S.G."/>
            <person name="Kleemann J."/>
            <person name="Torres M.F."/>
            <person name="Damm U."/>
            <person name="Buiate E.A."/>
            <person name="Epstein L."/>
            <person name="Alkan N."/>
            <person name="Altmueller J."/>
            <person name="Alvarado-Balderrama L."/>
            <person name="Bauser C.A."/>
            <person name="Becker C."/>
            <person name="Birren B.W."/>
            <person name="Chen Z."/>
            <person name="Choi J."/>
            <person name="Crouch J.A."/>
            <person name="Duvick J.P."/>
            <person name="Farman M.A."/>
            <person name="Gan P."/>
            <person name="Heiman D."/>
            <person name="Henrissat B."/>
            <person name="Howard R.J."/>
            <person name="Kabbage M."/>
            <person name="Koch C."/>
            <person name="Kracher B."/>
            <person name="Kubo Y."/>
            <person name="Law A.D."/>
            <person name="Lebrun M.-H."/>
            <person name="Lee Y.-H."/>
            <person name="Miyara I."/>
            <person name="Moore N."/>
            <person name="Neumann U."/>
            <person name="Nordstroem K."/>
            <person name="Panaccione D.G."/>
            <person name="Panstruga R."/>
            <person name="Place M."/>
            <person name="Proctor R.H."/>
            <person name="Prusky D."/>
            <person name="Rech G."/>
            <person name="Reinhardt R."/>
            <person name="Rollins J.A."/>
            <person name="Rounsley S."/>
            <person name="Schardl C.L."/>
            <person name="Schwartz D.C."/>
            <person name="Shenoy N."/>
            <person name="Shirasu K."/>
            <person name="Sikhakolli U.R."/>
            <person name="Stueber K."/>
            <person name="Sukno S.A."/>
            <person name="Sweigard J.A."/>
            <person name="Takano Y."/>
            <person name="Takahara H."/>
            <person name="Trail F."/>
            <person name="van der Does H.C."/>
            <person name="Voll L.M."/>
            <person name="Will I."/>
            <person name="Young S."/>
            <person name="Zeng Q."/>
            <person name="Zhang J."/>
            <person name="Zhou S."/>
            <person name="Dickman M.B."/>
            <person name="Schulze-Lefert P."/>
            <person name="Ver Loren van Themaat E."/>
            <person name="Ma L.-J."/>
            <person name="Vaillancourt L.J."/>
        </authorList>
    </citation>
    <scope>NUCLEOTIDE SEQUENCE [LARGE SCALE GENOMIC DNA]</scope>
    <source>
        <strain evidence="3">IMI 349063</strain>
    </source>
</reference>
<dbReference type="Proteomes" id="UP000007174">
    <property type="component" value="Unassembled WGS sequence"/>
</dbReference>
<dbReference type="HOGENOM" id="CLU_2654372_0_0_1"/>
<dbReference type="EMBL" id="CACQ02007101">
    <property type="protein sequence ID" value="CCF44698.1"/>
    <property type="molecule type" value="Genomic_DNA"/>
</dbReference>
<gene>
    <name evidence="2" type="ORF">CH063_03402</name>
</gene>
<feature type="compositionally biased region" description="Basic and acidic residues" evidence="1">
    <location>
        <begin position="1"/>
        <end position="19"/>
    </location>
</feature>
<accession>H1VWT6</accession>